<proteinExistence type="predicted"/>
<evidence type="ECO:0000313" key="4">
    <source>
        <dbReference type="EMBL" id="GFT61698.1"/>
    </source>
</evidence>
<comment type="caution">
    <text evidence="3">The sequence shown here is derived from an EMBL/GenBank/DDBJ whole genome shotgun (WGS) entry which is preliminary data.</text>
</comment>
<dbReference type="EMBL" id="BMAW01066663">
    <property type="protein sequence ID" value="GFT55858.1"/>
    <property type="molecule type" value="Genomic_DNA"/>
</dbReference>
<dbReference type="SUPFAM" id="SSF52087">
    <property type="entry name" value="CRAL/TRIO domain"/>
    <property type="match status" value="1"/>
</dbReference>
<dbReference type="InterPro" id="IPR036865">
    <property type="entry name" value="CRAL-TRIO_dom_sf"/>
</dbReference>
<evidence type="ECO:0000259" key="2">
    <source>
        <dbReference type="PROSITE" id="PS50866"/>
    </source>
</evidence>
<dbReference type="OrthoDB" id="6417478at2759"/>
<dbReference type="InterPro" id="IPR036598">
    <property type="entry name" value="GOLD_dom_sf"/>
</dbReference>
<protein>
    <submittedName>
        <fullName evidence="3">Retinal-binding protein</fullName>
    </submittedName>
</protein>
<dbReference type="SUPFAM" id="SSF101576">
    <property type="entry name" value="Supernatant protein factor (SPF), C-terminal domain"/>
    <property type="match status" value="1"/>
</dbReference>
<dbReference type="Gene3D" id="3.40.525.10">
    <property type="entry name" value="CRAL-TRIO lipid binding domain"/>
    <property type="match status" value="1"/>
</dbReference>
<reference evidence="3" key="1">
    <citation type="submission" date="2020-08" db="EMBL/GenBank/DDBJ databases">
        <title>Multicomponent nature underlies the extraordinary mechanical properties of spider dragline silk.</title>
        <authorList>
            <person name="Kono N."/>
            <person name="Nakamura H."/>
            <person name="Mori M."/>
            <person name="Yoshida Y."/>
            <person name="Ohtoshi R."/>
            <person name="Malay A.D."/>
            <person name="Moran D.A.P."/>
            <person name="Tomita M."/>
            <person name="Numata K."/>
            <person name="Arakawa K."/>
        </authorList>
    </citation>
    <scope>NUCLEOTIDE SEQUENCE</scope>
</reference>
<dbReference type="AlphaFoldDB" id="A0A8X6P9R5"/>
<dbReference type="PROSITE" id="PS50866">
    <property type="entry name" value="GOLD"/>
    <property type="match status" value="1"/>
</dbReference>
<feature type="domain" description="GOLD" evidence="2">
    <location>
        <begin position="198"/>
        <end position="306"/>
    </location>
</feature>
<evidence type="ECO:0000313" key="3">
    <source>
        <dbReference type="EMBL" id="GFT55858.1"/>
    </source>
</evidence>
<feature type="domain" description="CRAL-TRIO" evidence="1">
    <location>
        <begin position="1"/>
        <end position="173"/>
    </location>
</feature>
<dbReference type="PANTHER" id="PTHR23324:SF83">
    <property type="entry name" value="SEC14-LIKE PROTEIN 2"/>
    <property type="match status" value="1"/>
</dbReference>
<name>A0A8X6P9R5_NEPPI</name>
<evidence type="ECO:0000313" key="5">
    <source>
        <dbReference type="Proteomes" id="UP000887013"/>
    </source>
</evidence>
<organism evidence="3 5">
    <name type="scientific">Nephila pilipes</name>
    <name type="common">Giant wood spider</name>
    <name type="synonym">Nephila maculata</name>
    <dbReference type="NCBI Taxonomy" id="299642"/>
    <lineage>
        <taxon>Eukaryota</taxon>
        <taxon>Metazoa</taxon>
        <taxon>Ecdysozoa</taxon>
        <taxon>Arthropoda</taxon>
        <taxon>Chelicerata</taxon>
        <taxon>Arachnida</taxon>
        <taxon>Araneae</taxon>
        <taxon>Araneomorphae</taxon>
        <taxon>Entelegynae</taxon>
        <taxon>Araneoidea</taxon>
        <taxon>Nephilidae</taxon>
        <taxon>Nephila</taxon>
    </lineage>
</organism>
<evidence type="ECO:0000259" key="1">
    <source>
        <dbReference type="PROSITE" id="PS50191"/>
    </source>
</evidence>
<dbReference type="Pfam" id="PF00650">
    <property type="entry name" value="CRAL_TRIO"/>
    <property type="match status" value="1"/>
</dbReference>
<dbReference type="PROSITE" id="PS50191">
    <property type="entry name" value="CRAL_TRIO"/>
    <property type="match status" value="1"/>
</dbReference>
<dbReference type="Proteomes" id="UP000887013">
    <property type="component" value="Unassembled WGS sequence"/>
</dbReference>
<dbReference type="CDD" id="cd00170">
    <property type="entry name" value="SEC14"/>
    <property type="match status" value="1"/>
</dbReference>
<sequence>VIRIYNATSYVCFDKEGFLVRYVDFGNVDAIGTWNSSKKTDIFKFILKEMEQDTQMMIQQSKKLGKPRMQSVYILNFKNLSFLTATHRKSIEFTLFCIKIYQDNFPERLKCCFIINVSAYFYLAFSIMKTAIAASILEKFKIYASDGWKEPLLELIDADELPAFLGGNKTDPDGDPLCKTFIQHGQKIPKSYYFCNTEKKLSTAADAEKITVTRLSKEEISFEVTEADSYLEWEFETKDRDIGFFLNFRRNDFEEPVALVPKQRIDTCYEPEKGLFKCDEIGIYTLVFDNSYSWIYPKEIYYRARLRSLVGNKISDVNRNYFETS</sequence>
<dbReference type="SMART" id="SM00516">
    <property type="entry name" value="SEC14"/>
    <property type="match status" value="1"/>
</dbReference>
<keyword evidence="5" id="KW-1185">Reference proteome</keyword>
<dbReference type="InterPro" id="IPR001251">
    <property type="entry name" value="CRAL-TRIO_dom"/>
</dbReference>
<accession>A0A8X6P9R5</accession>
<gene>
    <name evidence="4" type="ORF">NPIL_295121</name>
    <name evidence="3" type="ORF">NPIL_99091</name>
</gene>
<dbReference type="GO" id="GO:0005737">
    <property type="term" value="C:cytoplasm"/>
    <property type="evidence" value="ECO:0007669"/>
    <property type="project" value="TreeGrafter"/>
</dbReference>
<dbReference type="InterPro" id="IPR051064">
    <property type="entry name" value="SEC14/CRAL-TRIO_domain"/>
</dbReference>
<feature type="non-terminal residue" evidence="3">
    <location>
        <position position="1"/>
    </location>
</feature>
<dbReference type="PANTHER" id="PTHR23324">
    <property type="entry name" value="SEC14 RELATED PROTEIN"/>
    <property type="match status" value="1"/>
</dbReference>
<dbReference type="EMBL" id="BMAW01019105">
    <property type="protein sequence ID" value="GFT61698.1"/>
    <property type="molecule type" value="Genomic_DNA"/>
</dbReference>
<dbReference type="Gene3D" id="2.60.120.680">
    <property type="entry name" value="GOLD domain"/>
    <property type="match status" value="1"/>
</dbReference>
<dbReference type="InterPro" id="IPR009038">
    <property type="entry name" value="GOLD_dom"/>
</dbReference>